<feature type="domain" description="Beta-hexosaminidase bacterial type N-terminal" evidence="10">
    <location>
        <begin position="147"/>
        <end position="265"/>
    </location>
</feature>
<gene>
    <name evidence="11" type="ORF">SAMN04487974_103367</name>
</gene>
<dbReference type="GO" id="GO:0016020">
    <property type="term" value="C:membrane"/>
    <property type="evidence" value="ECO:0007669"/>
    <property type="project" value="TreeGrafter"/>
</dbReference>
<dbReference type="Gene3D" id="3.30.379.10">
    <property type="entry name" value="Chitobiase/beta-hexosaminidase domain 2-like"/>
    <property type="match status" value="1"/>
</dbReference>
<dbReference type="GO" id="GO:0030203">
    <property type="term" value="P:glycosaminoglycan metabolic process"/>
    <property type="evidence" value="ECO:0007669"/>
    <property type="project" value="TreeGrafter"/>
</dbReference>
<evidence type="ECO:0000256" key="7">
    <source>
        <dbReference type="ARBA" id="ARBA00033000"/>
    </source>
</evidence>
<evidence type="ECO:0000259" key="10">
    <source>
        <dbReference type="Pfam" id="PF02838"/>
    </source>
</evidence>
<evidence type="ECO:0000313" key="11">
    <source>
        <dbReference type="EMBL" id="SDG52671.1"/>
    </source>
</evidence>
<evidence type="ECO:0000313" key="12">
    <source>
        <dbReference type="Proteomes" id="UP000199495"/>
    </source>
</evidence>
<dbReference type="InterPro" id="IPR015883">
    <property type="entry name" value="Glyco_hydro_20_cat"/>
</dbReference>
<dbReference type="GO" id="GO:0005975">
    <property type="term" value="P:carbohydrate metabolic process"/>
    <property type="evidence" value="ECO:0007669"/>
    <property type="project" value="InterPro"/>
</dbReference>
<dbReference type="InterPro" id="IPR015882">
    <property type="entry name" value="HEX_bac_N"/>
</dbReference>
<dbReference type="Pfam" id="PF02838">
    <property type="entry name" value="Glyco_hydro_20b"/>
    <property type="match status" value="1"/>
</dbReference>
<dbReference type="InterPro" id="IPR029018">
    <property type="entry name" value="Hex-like_dom2"/>
</dbReference>
<feature type="domain" description="Glycoside hydrolase family 20 catalytic" evidence="9">
    <location>
        <begin position="269"/>
        <end position="614"/>
    </location>
</feature>
<dbReference type="EMBL" id="FNCS01000003">
    <property type="protein sequence ID" value="SDG52671.1"/>
    <property type="molecule type" value="Genomic_DNA"/>
</dbReference>
<feature type="active site" description="Proton donor" evidence="8">
    <location>
        <position position="443"/>
    </location>
</feature>
<keyword evidence="12" id="KW-1185">Reference proteome</keyword>
<proteinExistence type="inferred from homology"/>
<dbReference type="EC" id="3.2.1.52" evidence="3"/>
<evidence type="ECO:0000259" key="9">
    <source>
        <dbReference type="Pfam" id="PF00728"/>
    </source>
</evidence>
<keyword evidence="4" id="KW-0378">Hydrolase</keyword>
<accession>A0A1G7UZG9</accession>
<dbReference type="CDD" id="cd06563">
    <property type="entry name" value="GH20_chitobiase-like"/>
    <property type="match status" value="1"/>
</dbReference>
<organism evidence="11 12">
    <name type="scientific">Pelagibacterium luteolum</name>
    <dbReference type="NCBI Taxonomy" id="440168"/>
    <lineage>
        <taxon>Bacteria</taxon>
        <taxon>Pseudomonadati</taxon>
        <taxon>Pseudomonadota</taxon>
        <taxon>Alphaproteobacteria</taxon>
        <taxon>Hyphomicrobiales</taxon>
        <taxon>Devosiaceae</taxon>
        <taxon>Pelagibacterium</taxon>
    </lineage>
</organism>
<evidence type="ECO:0000256" key="8">
    <source>
        <dbReference type="PIRSR" id="PIRSR625705-1"/>
    </source>
</evidence>
<name>A0A1G7UZG9_9HYPH</name>
<evidence type="ECO:0000256" key="4">
    <source>
        <dbReference type="ARBA" id="ARBA00022801"/>
    </source>
</evidence>
<dbReference type="STRING" id="440168.SAMN04487974_103367"/>
<dbReference type="PANTHER" id="PTHR22600">
    <property type="entry name" value="BETA-HEXOSAMINIDASE"/>
    <property type="match status" value="1"/>
</dbReference>
<evidence type="ECO:0000256" key="1">
    <source>
        <dbReference type="ARBA" id="ARBA00001231"/>
    </source>
</evidence>
<keyword evidence="5" id="KW-0326">Glycosidase</keyword>
<dbReference type="SUPFAM" id="SSF55545">
    <property type="entry name" value="beta-N-acetylhexosaminidase-like domain"/>
    <property type="match status" value="1"/>
</dbReference>
<protein>
    <recommendedName>
        <fullName evidence="3">beta-N-acetylhexosaminidase</fullName>
        <ecNumber evidence="3">3.2.1.52</ecNumber>
    </recommendedName>
    <alternativeName>
        <fullName evidence="6">Beta-N-acetylhexosaminidase</fullName>
    </alternativeName>
    <alternativeName>
        <fullName evidence="7">N-acetyl-beta-glucosaminidase</fullName>
    </alternativeName>
</protein>
<evidence type="ECO:0000256" key="2">
    <source>
        <dbReference type="ARBA" id="ARBA00006285"/>
    </source>
</evidence>
<reference evidence="11 12" key="1">
    <citation type="submission" date="2016-10" db="EMBL/GenBank/DDBJ databases">
        <authorList>
            <person name="de Groot N.N."/>
        </authorList>
    </citation>
    <scope>NUCLEOTIDE SEQUENCE [LARGE SCALE GENOMIC DNA]</scope>
    <source>
        <strain evidence="11 12">CGMCC 1.10267</strain>
    </source>
</reference>
<dbReference type="Gene3D" id="3.20.20.80">
    <property type="entry name" value="Glycosidases"/>
    <property type="match status" value="1"/>
</dbReference>
<dbReference type="OrthoDB" id="9763537at2"/>
<dbReference type="InterPro" id="IPR025705">
    <property type="entry name" value="Beta_hexosaminidase_sua/sub"/>
</dbReference>
<evidence type="ECO:0000256" key="3">
    <source>
        <dbReference type="ARBA" id="ARBA00012663"/>
    </source>
</evidence>
<dbReference type="Pfam" id="PF00728">
    <property type="entry name" value="Glyco_hydro_20"/>
    <property type="match status" value="1"/>
</dbReference>
<evidence type="ECO:0000256" key="5">
    <source>
        <dbReference type="ARBA" id="ARBA00023295"/>
    </source>
</evidence>
<dbReference type="Proteomes" id="UP000199495">
    <property type="component" value="Unassembled WGS sequence"/>
</dbReference>
<evidence type="ECO:0000256" key="6">
    <source>
        <dbReference type="ARBA" id="ARBA00030512"/>
    </source>
</evidence>
<dbReference type="PRINTS" id="PR00738">
    <property type="entry name" value="GLHYDRLASE20"/>
</dbReference>
<dbReference type="AlphaFoldDB" id="A0A1G7UZG9"/>
<comment type="similarity">
    <text evidence="2">Belongs to the glycosyl hydrolase 20 family.</text>
</comment>
<dbReference type="InterPro" id="IPR017853">
    <property type="entry name" value="GH"/>
</dbReference>
<dbReference type="SUPFAM" id="SSF51445">
    <property type="entry name" value="(Trans)glycosidases"/>
    <property type="match status" value="1"/>
</dbReference>
<dbReference type="RefSeq" id="WP_090594591.1">
    <property type="nucleotide sequence ID" value="NZ_FNCS01000003.1"/>
</dbReference>
<comment type="catalytic activity">
    <reaction evidence="1">
        <text>Hydrolysis of terminal non-reducing N-acetyl-D-hexosamine residues in N-acetyl-beta-D-hexosaminides.</text>
        <dbReference type="EC" id="3.2.1.52"/>
    </reaction>
</comment>
<dbReference type="PANTHER" id="PTHR22600:SF57">
    <property type="entry name" value="BETA-N-ACETYLHEXOSAMINIDASE"/>
    <property type="match status" value="1"/>
</dbReference>
<sequence length="636" mass="69370">MPTPSFRLEADWNPEISTPGQLAITLINTGDSAVSGFKLAVTSLFRIKPDAPIEGARLVDQLSNYHVLAPEDGFVLEPGARWNIIARQISHTLRHYTYGPKSAAVTMEDGTLVVPEVMPMTLKGEAGAPTIVHPARRPLAKDAQTISVIPFPADVAVSGAGAVPQAIGFADGPADAHAAFNAAKALAGRLFADEAIFGNGLAVTCAADPELSAGGYRIAFDDKIILSAADLDGFRHGFITLAQMVRGARHHPEDFIFPASGTIADAPRFDWRGSHLDVARQVYSVDEINAFLDTMAWNKLNRFHIHLNDDEGWRLDVPNYPALAEKAAWRGPNEILPPLLGSPFEKHGMVYRAEDVTAFVDHGLELGIQTIPEIDIPGHCYCVLKALPQLADPEEMGIYRSVQYFPNNALNPALDETYVFLEAVVKTLVELFPAQWIHIGGDEVADEAWAGSPQANAMQGPNGWQGTFALQSYFLKRIQSLLKQYGKDTGAWEEAALGGGVDADRSYLVAWKKSESGRDLALQGYDVVLAPAEHAYFDMAQSTEWWEPGASWAGTVSVETCYAFDPAHDWPDEVQDKLIGVQSCLWSENLADRRLFDHLVYPRLSAIAETAWSPKAAKSVDRFMAIQTLMPKASLG</sequence>
<dbReference type="GO" id="GO:0004563">
    <property type="term" value="F:beta-N-acetylhexosaminidase activity"/>
    <property type="evidence" value="ECO:0007669"/>
    <property type="project" value="UniProtKB-EC"/>
</dbReference>